<dbReference type="AlphaFoldDB" id="A0A9P4S165"/>
<dbReference type="Proteomes" id="UP000799429">
    <property type="component" value="Unassembled WGS sequence"/>
</dbReference>
<dbReference type="GO" id="GO:0020037">
    <property type="term" value="F:heme binding"/>
    <property type="evidence" value="ECO:0007669"/>
    <property type="project" value="InterPro"/>
</dbReference>
<evidence type="ECO:0000313" key="10">
    <source>
        <dbReference type="Proteomes" id="UP000799429"/>
    </source>
</evidence>
<evidence type="ECO:0000256" key="1">
    <source>
        <dbReference type="ARBA" id="ARBA00001971"/>
    </source>
</evidence>
<keyword evidence="5 7" id="KW-0408">Iron</keyword>
<keyword evidence="8" id="KW-0812">Transmembrane</keyword>
<feature type="transmembrane region" description="Helical" evidence="8">
    <location>
        <begin position="21"/>
        <end position="43"/>
    </location>
</feature>
<dbReference type="GO" id="GO:0016705">
    <property type="term" value="F:oxidoreductase activity, acting on paired donors, with incorporation or reduction of molecular oxygen"/>
    <property type="evidence" value="ECO:0007669"/>
    <property type="project" value="InterPro"/>
</dbReference>
<dbReference type="EMBL" id="MU006120">
    <property type="protein sequence ID" value="KAF2834346.1"/>
    <property type="molecule type" value="Genomic_DNA"/>
</dbReference>
<dbReference type="GO" id="GO:0005506">
    <property type="term" value="F:iron ion binding"/>
    <property type="evidence" value="ECO:0007669"/>
    <property type="project" value="InterPro"/>
</dbReference>
<dbReference type="SUPFAM" id="SSF48264">
    <property type="entry name" value="Cytochrome P450"/>
    <property type="match status" value="1"/>
</dbReference>
<keyword evidence="8" id="KW-0472">Membrane</keyword>
<dbReference type="PRINTS" id="PR00463">
    <property type="entry name" value="EP450I"/>
</dbReference>
<proteinExistence type="inferred from homology"/>
<keyword evidence="7" id="KW-0349">Heme</keyword>
<evidence type="ECO:0000256" key="7">
    <source>
        <dbReference type="PIRSR" id="PIRSR602401-1"/>
    </source>
</evidence>
<dbReference type="PANTHER" id="PTHR24305">
    <property type="entry name" value="CYTOCHROME P450"/>
    <property type="match status" value="1"/>
</dbReference>
<evidence type="ECO:0000256" key="2">
    <source>
        <dbReference type="ARBA" id="ARBA00010617"/>
    </source>
</evidence>
<dbReference type="GO" id="GO:0004497">
    <property type="term" value="F:monooxygenase activity"/>
    <property type="evidence" value="ECO:0007669"/>
    <property type="project" value="UniProtKB-KW"/>
</dbReference>
<dbReference type="Gene3D" id="1.10.630.10">
    <property type="entry name" value="Cytochrome P450"/>
    <property type="match status" value="1"/>
</dbReference>
<dbReference type="OrthoDB" id="3945418at2759"/>
<evidence type="ECO:0000256" key="3">
    <source>
        <dbReference type="ARBA" id="ARBA00022723"/>
    </source>
</evidence>
<organism evidence="9 10">
    <name type="scientific">Patellaria atrata CBS 101060</name>
    <dbReference type="NCBI Taxonomy" id="1346257"/>
    <lineage>
        <taxon>Eukaryota</taxon>
        <taxon>Fungi</taxon>
        <taxon>Dikarya</taxon>
        <taxon>Ascomycota</taxon>
        <taxon>Pezizomycotina</taxon>
        <taxon>Dothideomycetes</taxon>
        <taxon>Dothideomycetes incertae sedis</taxon>
        <taxon>Patellariales</taxon>
        <taxon>Patellariaceae</taxon>
        <taxon>Patellaria</taxon>
    </lineage>
</organism>
<comment type="cofactor">
    <cofactor evidence="1 7">
        <name>heme</name>
        <dbReference type="ChEBI" id="CHEBI:30413"/>
    </cofactor>
</comment>
<keyword evidence="6" id="KW-0503">Monooxygenase</keyword>
<comment type="caution">
    <text evidence="9">The sequence shown here is derived from an EMBL/GenBank/DDBJ whole genome shotgun (WGS) entry which is preliminary data.</text>
</comment>
<keyword evidence="4" id="KW-0560">Oxidoreductase</keyword>
<evidence type="ECO:0000313" key="9">
    <source>
        <dbReference type="EMBL" id="KAF2834346.1"/>
    </source>
</evidence>
<dbReference type="InterPro" id="IPR050121">
    <property type="entry name" value="Cytochrome_P450_monoxygenase"/>
</dbReference>
<reference evidence="9" key="1">
    <citation type="journal article" date="2020" name="Stud. Mycol.">
        <title>101 Dothideomycetes genomes: a test case for predicting lifestyles and emergence of pathogens.</title>
        <authorList>
            <person name="Haridas S."/>
            <person name="Albert R."/>
            <person name="Binder M."/>
            <person name="Bloem J."/>
            <person name="Labutti K."/>
            <person name="Salamov A."/>
            <person name="Andreopoulos B."/>
            <person name="Baker S."/>
            <person name="Barry K."/>
            <person name="Bills G."/>
            <person name="Bluhm B."/>
            <person name="Cannon C."/>
            <person name="Castanera R."/>
            <person name="Culley D."/>
            <person name="Daum C."/>
            <person name="Ezra D."/>
            <person name="Gonzalez J."/>
            <person name="Henrissat B."/>
            <person name="Kuo A."/>
            <person name="Liang C."/>
            <person name="Lipzen A."/>
            <person name="Lutzoni F."/>
            <person name="Magnuson J."/>
            <person name="Mondo S."/>
            <person name="Nolan M."/>
            <person name="Ohm R."/>
            <person name="Pangilinan J."/>
            <person name="Park H.-J."/>
            <person name="Ramirez L."/>
            <person name="Alfaro M."/>
            <person name="Sun H."/>
            <person name="Tritt A."/>
            <person name="Yoshinaga Y."/>
            <person name="Zwiers L.-H."/>
            <person name="Turgeon B."/>
            <person name="Goodwin S."/>
            <person name="Spatafora J."/>
            <person name="Crous P."/>
            <person name="Grigoriev I."/>
        </authorList>
    </citation>
    <scope>NUCLEOTIDE SEQUENCE</scope>
    <source>
        <strain evidence="9">CBS 101060</strain>
    </source>
</reference>
<gene>
    <name evidence="9" type="ORF">M501DRAFT_1061742</name>
</gene>
<evidence type="ECO:0000256" key="5">
    <source>
        <dbReference type="ARBA" id="ARBA00023004"/>
    </source>
</evidence>
<dbReference type="Pfam" id="PF00067">
    <property type="entry name" value="p450"/>
    <property type="match status" value="1"/>
</dbReference>
<keyword evidence="3 7" id="KW-0479">Metal-binding</keyword>
<evidence type="ECO:0000256" key="4">
    <source>
        <dbReference type="ARBA" id="ARBA00023002"/>
    </source>
</evidence>
<evidence type="ECO:0000256" key="8">
    <source>
        <dbReference type="SAM" id="Phobius"/>
    </source>
</evidence>
<keyword evidence="8" id="KW-1133">Transmembrane helix</keyword>
<feature type="binding site" description="axial binding residue" evidence="7">
    <location>
        <position position="443"/>
    </location>
    <ligand>
        <name>heme</name>
        <dbReference type="ChEBI" id="CHEBI:30413"/>
    </ligand>
    <ligandPart>
        <name>Fe</name>
        <dbReference type="ChEBI" id="CHEBI:18248"/>
    </ligandPart>
</feature>
<name>A0A9P4S165_9PEZI</name>
<dbReference type="PRINTS" id="PR00385">
    <property type="entry name" value="P450"/>
</dbReference>
<sequence>MATITNSSAGILSVQPISYKVIFAAVVTIYALYLFGLGIYRVYFDALSHYPGPKLAALTTWYQAYYDLYYHGQWFKKLGQLHEQYGPIIRVNPHELHISDPNFIDILFTGASKKRDKYKWLGRSILLPDSTGGTVHHDLHRKRRASLSPFFSKEKIRRLEPSIQRAVDNLLGRMSDCGANEDVMPMSLVLRATTCDIITGYLFGKSAEYLTREDYNEDFFSSINAMFGMSWPHLTYISWLGAVLGCIPPSQWTKQIRDIRLSEDLKSNNSTVFHGILNGKLPPSEKSARRLRQEAQQLVLAGQDTTAQTVVAITFELLACPDKLAKLKAELASVFPDPDNITSAVCERLPYLHAVVQEGIRLHPATLVRMTRVAPNQEMIYTNEKENREWVIKPGTPVSMTAFTIQNNPDIFPSPRKFELERWLDNPRLDKYLLSFFRGTRICLGLYIAYFELYLILEGIFRRYDRYDGTGKQSTPTLELYDTIRERDIDAVVDLVLPYPAVGSKGLRVMIRNKPQNTE</sequence>
<dbReference type="PANTHER" id="PTHR24305:SF157">
    <property type="entry name" value="N-ACETYLTRYPTOPHAN 6-HYDROXYLASE IVOC-RELATED"/>
    <property type="match status" value="1"/>
</dbReference>
<keyword evidence="10" id="KW-1185">Reference proteome</keyword>
<dbReference type="InterPro" id="IPR002401">
    <property type="entry name" value="Cyt_P450_E_grp-I"/>
</dbReference>
<protein>
    <submittedName>
        <fullName evidence="9">Cytochrome P450</fullName>
    </submittedName>
</protein>
<accession>A0A9P4S165</accession>
<dbReference type="InterPro" id="IPR001128">
    <property type="entry name" value="Cyt_P450"/>
</dbReference>
<comment type="similarity">
    <text evidence="2">Belongs to the cytochrome P450 family.</text>
</comment>
<dbReference type="InterPro" id="IPR036396">
    <property type="entry name" value="Cyt_P450_sf"/>
</dbReference>
<evidence type="ECO:0000256" key="6">
    <source>
        <dbReference type="ARBA" id="ARBA00023033"/>
    </source>
</evidence>
<dbReference type="CDD" id="cd11062">
    <property type="entry name" value="CYP58-like"/>
    <property type="match status" value="1"/>
</dbReference>